<organism evidence="1 2">
    <name type="scientific">Moniliophthora roreri</name>
    <name type="common">Frosty pod rot fungus</name>
    <name type="synonym">Monilia roreri</name>
    <dbReference type="NCBI Taxonomy" id="221103"/>
    <lineage>
        <taxon>Eukaryota</taxon>
        <taxon>Fungi</taxon>
        <taxon>Dikarya</taxon>
        <taxon>Basidiomycota</taxon>
        <taxon>Agaricomycotina</taxon>
        <taxon>Agaricomycetes</taxon>
        <taxon>Agaricomycetidae</taxon>
        <taxon>Agaricales</taxon>
        <taxon>Marasmiineae</taxon>
        <taxon>Marasmiaceae</taxon>
        <taxon>Moniliophthora</taxon>
    </lineage>
</organism>
<proteinExistence type="predicted"/>
<dbReference type="Proteomes" id="UP000054988">
    <property type="component" value="Unassembled WGS sequence"/>
</dbReference>
<sequence length="270" mass="30669">MSYDCLHGGVGLFQHLYDEIKPRVEKLSNKASSTIDSQIAEIPQWQGLTHFSSATSIAFTDGSKYEDLAKQIGFCLLNVLLKEADNNGWILLCCSTIEWGRAAALQLSQLIQEYESQVQRQNEEDPKLWNFLKAHTYQHAFDDIVKKGVTHNYNTKINEQMHGLIKDAYHLQINFKNFAPQILQVEHCSYVATLIQHHINEQDAYLIQQAATQRGDNLIEHNFDTASAESVVICVPGKKLSFKDLEAAYCNNSAFSGFHTKFQNFLGTFF</sequence>
<evidence type="ECO:0000313" key="2">
    <source>
        <dbReference type="Proteomes" id="UP000054988"/>
    </source>
</evidence>
<comment type="caution">
    <text evidence="1">The sequence shown here is derived from an EMBL/GenBank/DDBJ whole genome shotgun (WGS) entry which is preliminary data.</text>
</comment>
<protein>
    <submittedName>
        <fullName evidence="1">Uncharacterized protein</fullName>
    </submittedName>
</protein>
<reference evidence="1 2" key="1">
    <citation type="submission" date="2015-12" db="EMBL/GenBank/DDBJ databases">
        <title>Draft genome sequence of Moniliophthora roreri, the causal agent of frosty pod rot of cacao.</title>
        <authorList>
            <person name="Aime M.C."/>
            <person name="Diaz-Valderrama J.R."/>
            <person name="Kijpornyongpan T."/>
            <person name="Phillips-Mora W."/>
        </authorList>
    </citation>
    <scope>NUCLEOTIDE SEQUENCE [LARGE SCALE GENOMIC DNA]</scope>
    <source>
        <strain evidence="1 2">MCA 2952</strain>
    </source>
</reference>
<accession>A0A0W0GC10</accession>
<gene>
    <name evidence="1" type="ORF">WG66_1309</name>
</gene>
<dbReference type="AlphaFoldDB" id="A0A0W0GC10"/>
<evidence type="ECO:0000313" key="1">
    <source>
        <dbReference type="EMBL" id="KTB46110.1"/>
    </source>
</evidence>
<name>A0A0W0GC10_MONRR</name>
<dbReference type="SUPFAM" id="SSF158430">
    <property type="entry name" value="Bacillus cereus metalloprotein-like"/>
    <property type="match status" value="1"/>
</dbReference>
<dbReference type="EMBL" id="LATX01000494">
    <property type="protein sequence ID" value="KTB46110.1"/>
    <property type="molecule type" value="Genomic_DNA"/>
</dbReference>